<keyword evidence="5" id="KW-0804">Transcription</keyword>
<keyword evidence="2" id="KW-0067">ATP-binding</keyword>
<dbReference type="PROSITE" id="PS50045">
    <property type="entry name" value="SIGMA54_INTERACT_4"/>
    <property type="match status" value="1"/>
</dbReference>
<evidence type="ECO:0000256" key="3">
    <source>
        <dbReference type="ARBA" id="ARBA00023015"/>
    </source>
</evidence>
<dbReference type="SMART" id="SM00448">
    <property type="entry name" value="REC"/>
    <property type="match status" value="1"/>
</dbReference>
<evidence type="ECO:0000256" key="2">
    <source>
        <dbReference type="ARBA" id="ARBA00022840"/>
    </source>
</evidence>
<keyword evidence="4" id="KW-0238">DNA-binding</keyword>
<evidence type="ECO:0000313" key="9">
    <source>
        <dbReference type="EMBL" id="MBD3869817.1"/>
    </source>
</evidence>
<accession>A0A8J6XW31</accession>
<dbReference type="InterPro" id="IPR058031">
    <property type="entry name" value="AAA_lid_NorR"/>
</dbReference>
<dbReference type="FunFam" id="3.40.50.300:FF:000006">
    <property type="entry name" value="DNA-binding transcriptional regulator NtrC"/>
    <property type="match status" value="1"/>
</dbReference>
<dbReference type="PROSITE" id="PS50110">
    <property type="entry name" value="RESPONSE_REGULATORY"/>
    <property type="match status" value="1"/>
</dbReference>
<dbReference type="GO" id="GO:0043565">
    <property type="term" value="F:sequence-specific DNA binding"/>
    <property type="evidence" value="ECO:0007669"/>
    <property type="project" value="InterPro"/>
</dbReference>
<dbReference type="CDD" id="cd00156">
    <property type="entry name" value="REC"/>
    <property type="match status" value="1"/>
</dbReference>
<dbReference type="Gene3D" id="3.40.50.300">
    <property type="entry name" value="P-loop containing nucleotide triphosphate hydrolases"/>
    <property type="match status" value="1"/>
</dbReference>
<dbReference type="CDD" id="cd00009">
    <property type="entry name" value="AAA"/>
    <property type="match status" value="1"/>
</dbReference>
<dbReference type="PROSITE" id="PS00676">
    <property type="entry name" value="SIGMA54_INTERACT_2"/>
    <property type="match status" value="1"/>
</dbReference>
<dbReference type="Pfam" id="PF00158">
    <property type="entry name" value="Sigma54_activat"/>
    <property type="match status" value="1"/>
</dbReference>
<reference evidence="9 10" key="1">
    <citation type="submission" date="2020-08" db="EMBL/GenBank/DDBJ databases">
        <title>Acidobacteriota in marine sediments use diverse sulfur dissimilation pathways.</title>
        <authorList>
            <person name="Wasmund K."/>
        </authorList>
    </citation>
    <scope>NUCLEOTIDE SEQUENCE [LARGE SCALE GENOMIC DNA]</scope>
    <source>
        <strain evidence="9">MAG AM3-A</strain>
    </source>
</reference>
<evidence type="ECO:0000256" key="1">
    <source>
        <dbReference type="ARBA" id="ARBA00022741"/>
    </source>
</evidence>
<dbReference type="PANTHER" id="PTHR32071:SF113">
    <property type="entry name" value="ALGINATE BIOSYNTHESIS TRANSCRIPTIONAL REGULATORY PROTEIN ALGB"/>
    <property type="match status" value="1"/>
</dbReference>
<name>A0A8J6XW31_9BACT</name>
<comment type="caution">
    <text evidence="9">The sequence shown here is derived from an EMBL/GenBank/DDBJ whole genome shotgun (WGS) entry which is preliminary data.</text>
</comment>
<dbReference type="SUPFAM" id="SSF52540">
    <property type="entry name" value="P-loop containing nucleoside triphosphate hydrolases"/>
    <property type="match status" value="1"/>
</dbReference>
<dbReference type="InterPro" id="IPR009057">
    <property type="entry name" value="Homeodomain-like_sf"/>
</dbReference>
<feature type="modified residue" description="4-aspartylphosphate" evidence="6">
    <location>
        <position position="54"/>
    </location>
</feature>
<dbReference type="InterPro" id="IPR002078">
    <property type="entry name" value="Sigma_54_int"/>
</dbReference>
<dbReference type="Gene3D" id="1.10.8.60">
    <property type="match status" value="1"/>
</dbReference>
<dbReference type="InterPro" id="IPR027417">
    <property type="entry name" value="P-loop_NTPase"/>
</dbReference>
<evidence type="ECO:0000256" key="6">
    <source>
        <dbReference type="PROSITE-ProRule" id="PRU00169"/>
    </source>
</evidence>
<evidence type="ECO:0000256" key="4">
    <source>
        <dbReference type="ARBA" id="ARBA00023125"/>
    </source>
</evidence>
<feature type="domain" description="Response regulatory" evidence="8">
    <location>
        <begin position="5"/>
        <end position="119"/>
    </location>
</feature>
<dbReference type="PROSITE" id="PS00675">
    <property type="entry name" value="SIGMA54_INTERACT_1"/>
    <property type="match status" value="1"/>
</dbReference>
<evidence type="ECO:0000256" key="5">
    <source>
        <dbReference type="ARBA" id="ARBA00023163"/>
    </source>
</evidence>
<dbReference type="InterPro" id="IPR025662">
    <property type="entry name" value="Sigma_54_int_dom_ATP-bd_1"/>
</dbReference>
<dbReference type="Pfam" id="PF25601">
    <property type="entry name" value="AAA_lid_14"/>
    <property type="match status" value="1"/>
</dbReference>
<sequence length="450" mass="49667">MSRGHLLVVDDERSLREFLTILLEQEGYEVTTADTVASGIEAVLKGSFDLVMCDLKLPDGSGLEVLAKARSHQVASPFIIITAHTTPQHALEALRAGAAEYLSKPFIVEDLKLILDKLLGAGEPGAETQDVPNFIGSSPAIRRILDMVPRLAATPSTVFITGESGTGKELLAQAIHAFSAAANGPFLSVNCGALPEGLLESELFGHVRGSFTGAVKDHKGLFVDAEGGTVLLDEVGELTPLMQVKLLRVLQERRVRPVGSSHEVEVNVRVLAATNRDLEKAVKLNEFREDLYYRLNVLHIHLPPLRQRNEDLSELARHFVEQTCENFGTPTKRLTPDALRVLQAYSWPGNVRELENVIERTVALEQTEMISTGSLPEHLRGTPEEPAIEQVGLPEEGLDIDEYVDNIRRSLMRQALEKTDGHQKKASELLRMSYRGFRYHAEKLGLARDD</sequence>
<evidence type="ECO:0000259" key="8">
    <source>
        <dbReference type="PROSITE" id="PS50110"/>
    </source>
</evidence>
<keyword evidence="3" id="KW-0805">Transcription regulation</keyword>
<dbReference type="SUPFAM" id="SSF46689">
    <property type="entry name" value="Homeodomain-like"/>
    <property type="match status" value="1"/>
</dbReference>
<feature type="domain" description="Sigma-54 factor interaction" evidence="7">
    <location>
        <begin position="134"/>
        <end position="363"/>
    </location>
</feature>
<dbReference type="InterPro" id="IPR025944">
    <property type="entry name" value="Sigma_54_int_dom_CS"/>
</dbReference>
<keyword evidence="1" id="KW-0547">Nucleotide-binding</keyword>
<dbReference type="Pfam" id="PF02954">
    <property type="entry name" value="HTH_8"/>
    <property type="match status" value="1"/>
</dbReference>
<dbReference type="InterPro" id="IPR002197">
    <property type="entry name" value="HTH_Fis"/>
</dbReference>
<dbReference type="GO" id="GO:0005524">
    <property type="term" value="F:ATP binding"/>
    <property type="evidence" value="ECO:0007669"/>
    <property type="project" value="UniProtKB-KW"/>
</dbReference>
<proteinExistence type="predicted"/>
<organism evidence="9 10">
    <name type="scientific">Candidatus Sulfomarinibacter kjeldsenii</name>
    <dbReference type="NCBI Taxonomy" id="2885994"/>
    <lineage>
        <taxon>Bacteria</taxon>
        <taxon>Pseudomonadati</taxon>
        <taxon>Acidobacteriota</taxon>
        <taxon>Thermoanaerobaculia</taxon>
        <taxon>Thermoanaerobaculales</taxon>
        <taxon>Candidatus Sulfomarinibacteraceae</taxon>
        <taxon>Candidatus Sulfomarinibacter</taxon>
    </lineage>
</organism>
<dbReference type="Pfam" id="PF00072">
    <property type="entry name" value="Response_reg"/>
    <property type="match status" value="1"/>
</dbReference>
<dbReference type="PANTHER" id="PTHR32071">
    <property type="entry name" value="TRANSCRIPTIONAL REGULATORY PROTEIN"/>
    <property type="match status" value="1"/>
</dbReference>
<keyword evidence="6" id="KW-0597">Phosphoprotein</keyword>
<dbReference type="Gene3D" id="1.10.10.60">
    <property type="entry name" value="Homeodomain-like"/>
    <property type="match status" value="1"/>
</dbReference>
<dbReference type="SMART" id="SM00382">
    <property type="entry name" value="AAA"/>
    <property type="match status" value="1"/>
</dbReference>
<dbReference type="AlphaFoldDB" id="A0A8J6XW31"/>
<evidence type="ECO:0000259" key="7">
    <source>
        <dbReference type="PROSITE" id="PS50045"/>
    </source>
</evidence>
<dbReference type="EMBL" id="JACXWA010000007">
    <property type="protein sequence ID" value="MBD3869817.1"/>
    <property type="molecule type" value="Genomic_DNA"/>
</dbReference>
<dbReference type="Proteomes" id="UP000598633">
    <property type="component" value="Unassembled WGS sequence"/>
</dbReference>
<protein>
    <submittedName>
        <fullName evidence="9">Sigma-54-dependent Fis family transcriptional regulator</fullName>
    </submittedName>
</protein>
<gene>
    <name evidence="9" type="ORF">IFJ97_00485</name>
</gene>
<dbReference type="GO" id="GO:0000160">
    <property type="term" value="P:phosphorelay signal transduction system"/>
    <property type="evidence" value="ECO:0007669"/>
    <property type="project" value="InterPro"/>
</dbReference>
<dbReference type="PROSITE" id="PS00688">
    <property type="entry name" value="SIGMA54_INTERACT_3"/>
    <property type="match status" value="1"/>
</dbReference>
<evidence type="ECO:0000313" key="10">
    <source>
        <dbReference type="Proteomes" id="UP000598633"/>
    </source>
</evidence>
<dbReference type="InterPro" id="IPR025943">
    <property type="entry name" value="Sigma_54_int_dom_ATP-bd_2"/>
</dbReference>
<dbReference type="InterPro" id="IPR003593">
    <property type="entry name" value="AAA+_ATPase"/>
</dbReference>
<dbReference type="Gene3D" id="3.40.50.2300">
    <property type="match status" value="1"/>
</dbReference>
<dbReference type="InterPro" id="IPR011006">
    <property type="entry name" value="CheY-like_superfamily"/>
</dbReference>
<dbReference type="GO" id="GO:0006355">
    <property type="term" value="P:regulation of DNA-templated transcription"/>
    <property type="evidence" value="ECO:0007669"/>
    <property type="project" value="InterPro"/>
</dbReference>
<dbReference type="SUPFAM" id="SSF52172">
    <property type="entry name" value="CheY-like"/>
    <property type="match status" value="1"/>
</dbReference>
<dbReference type="InterPro" id="IPR001789">
    <property type="entry name" value="Sig_transdc_resp-reg_receiver"/>
</dbReference>